<dbReference type="AlphaFoldDB" id="D5MLE7"/>
<protein>
    <recommendedName>
        <fullName evidence="6">Dihydrolipoamide acetyltransferase component of pyruvate dehydrogenase complex</fullName>
        <ecNumber evidence="6">2.3.1.-</ecNumber>
    </recommendedName>
</protein>
<keyword evidence="3 6" id="KW-0808">Transferase</keyword>
<dbReference type="InterPro" id="IPR000089">
    <property type="entry name" value="Biotin_lipoyl"/>
</dbReference>
<dbReference type="KEGG" id="mox:DAMO_0746"/>
<gene>
    <name evidence="9" type="primary">sucB</name>
    <name evidence="9" type="ORF">DAMO_0746</name>
</gene>
<dbReference type="Pfam" id="PF00198">
    <property type="entry name" value="2-oxoacid_dh"/>
    <property type="match status" value="1"/>
</dbReference>
<evidence type="ECO:0000313" key="9">
    <source>
        <dbReference type="EMBL" id="CBE67813.1"/>
    </source>
</evidence>
<evidence type="ECO:0000256" key="6">
    <source>
        <dbReference type="RuleBase" id="RU003423"/>
    </source>
</evidence>
<dbReference type="Pfam" id="PF00364">
    <property type="entry name" value="Biotin_lipoyl"/>
    <property type="match status" value="1"/>
</dbReference>
<dbReference type="PROSITE" id="PS00189">
    <property type="entry name" value="LIPOYL"/>
    <property type="match status" value="1"/>
</dbReference>
<dbReference type="PROSITE" id="PS51826">
    <property type="entry name" value="PSBD"/>
    <property type="match status" value="1"/>
</dbReference>
<dbReference type="EMBL" id="FP565575">
    <property type="protein sequence ID" value="CBE67813.1"/>
    <property type="molecule type" value="Genomic_DNA"/>
</dbReference>
<keyword evidence="5 6" id="KW-0012">Acyltransferase</keyword>
<dbReference type="GO" id="GO:0031405">
    <property type="term" value="F:lipoic acid binding"/>
    <property type="evidence" value="ECO:0007669"/>
    <property type="project" value="TreeGrafter"/>
</dbReference>
<dbReference type="InterPro" id="IPR023213">
    <property type="entry name" value="CAT-like_dom_sf"/>
</dbReference>
<comment type="similarity">
    <text evidence="2 6">Belongs to the 2-oxoacid dehydrogenase family.</text>
</comment>
<evidence type="ECO:0000256" key="1">
    <source>
        <dbReference type="ARBA" id="ARBA00001938"/>
    </source>
</evidence>
<dbReference type="Pfam" id="PF02817">
    <property type="entry name" value="E3_binding"/>
    <property type="match status" value="1"/>
</dbReference>
<dbReference type="PANTHER" id="PTHR43178">
    <property type="entry name" value="DIHYDROLIPOAMIDE ACETYLTRANSFERASE COMPONENT OF PYRUVATE DEHYDROGENASE COMPLEX"/>
    <property type="match status" value="1"/>
</dbReference>
<dbReference type="SUPFAM" id="SSF47005">
    <property type="entry name" value="Peripheral subunit-binding domain of 2-oxo acid dehydrogenase complex"/>
    <property type="match status" value="1"/>
</dbReference>
<sequence>MLIEVVMPQMGESVAEGTVVTWLKKVGDSIAKDEPLVAISTDKVDVEIPAPSAGVLSQIVVQEGVTASVGAVLAYIGEASHAGAVSPDRSVVERQDGVQTAAPAVEAAAPATRWYSPAVLDLAQEHDVDLTQVRGTGADGRVTRKDLLDFIAQRSETVAASPRVSPELPAPLIEDRILPISPMRKAIAEHMIRSKRTAAHVTQIHEVDMTAIDRYRQAHHSAFLKETGTALTFLPFVVKAVADGLRAYPLINASFTHKGIIVKHAINIGIAVALEEGLIVPVLREADKKSFLTLTKQLTDLAVRARDKRLSLEEVHEGTFTVNNFGALGTMIGTPIIVQPQAAILGLGRVVKRPVVIDDAIVIRSMAYLCLSYDHRLIDGAYASAFLNHVRATLEGFDFSVIR</sequence>
<keyword evidence="4 6" id="KW-0450">Lipoyl</keyword>
<evidence type="ECO:0000259" key="7">
    <source>
        <dbReference type="PROSITE" id="PS50968"/>
    </source>
</evidence>
<evidence type="ECO:0000256" key="5">
    <source>
        <dbReference type="ARBA" id="ARBA00023315"/>
    </source>
</evidence>
<dbReference type="InterPro" id="IPR004167">
    <property type="entry name" value="PSBD"/>
</dbReference>
<dbReference type="SUPFAM" id="SSF51230">
    <property type="entry name" value="Single hybrid motif"/>
    <property type="match status" value="1"/>
</dbReference>
<evidence type="ECO:0000259" key="8">
    <source>
        <dbReference type="PROSITE" id="PS51826"/>
    </source>
</evidence>
<dbReference type="STRING" id="671143.DAMO_0746"/>
<feature type="domain" description="Lipoyl-binding" evidence="7">
    <location>
        <begin position="2"/>
        <end position="77"/>
    </location>
</feature>
<dbReference type="FunFam" id="3.30.559.10:FF:000007">
    <property type="entry name" value="Dihydrolipoamide acetyltransferase component of pyruvate dehydrogenase complex"/>
    <property type="match status" value="1"/>
</dbReference>
<reference evidence="9 10" key="1">
    <citation type="journal article" date="2010" name="Nature">
        <title>Nitrite-driven anaerobic methane oxidation by oxygenic bacteria.</title>
        <authorList>
            <person name="Ettwig K.F."/>
            <person name="Butler M.K."/>
            <person name="Le Paslier D."/>
            <person name="Pelletier E."/>
            <person name="Mangenot S."/>
            <person name="Kuypers M.M.M."/>
            <person name="Schreiber F."/>
            <person name="Dutilh B.E."/>
            <person name="Zedelius J."/>
            <person name="de Beer D."/>
            <person name="Gloerich J."/>
            <person name="Wessels H.J.C.T."/>
            <person name="van Allen T."/>
            <person name="Luesken F."/>
            <person name="Wu M."/>
            <person name="van de Pas-Schoonen K.T."/>
            <person name="Op den Camp H.J.M."/>
            <person name="Janssen-Megens E.M."/>
            <person name="Francoijs K-J."/>
            <person name="Stunnenberg H."/>
            <person name="Weissenbach J."/>
            <person name="Jetten M.S.M."/>
            <person name="Strous M."/>
        </authorList>
    </citation>
    <scope>NUCLEOTIDE SEQUENCE [LARGE SCALE GENOMIC DNA]</scope>
</reference>
<evidence type="ECO:0000256" key="3">
    <source>
        <dbReference type="ARBA" id="ARBA00022679"/>
    </source>
</evidence>
<dbReference type="eggNOG" id="COG0508">
    <property type="taxonomic scope" value="Bacteria"/>
</dbReference>
<organism evidence="9 10">
    <name type="scientific">Methylomirabilis oxygeniifera</name>
    <dbReference type="NCBI Taxonomy" id="671143"/>
    <lineage>
        <taxon>Bacteria</taxon>
        <taxon>Candidatus Methylomirabilota</taxon>
        <taxon>Candidatus Methylomirabilia</taxon>
        <taxon>Candidatus Methylomirabilales</taxon>
        <taxon>Candidatus Methylomirabilaceae</taxon>
        <taxon>Candidatus Methylomirabilis</taxon>
    </lineage>
</organism>
<evidence type="ECO:0000313" key="10">
    <source>
        <dbReference type="Proteomes" id="UP000006898"/>
    </source>
</evidence>
<dbReference type="Gene3D" id="2.40.50.100">
    <property type="match status" value="1"/>
</dbReference>
<evidence type="ECO:0000256" key="2">
    <source>
        <dbReference type="ARBA" id="ARBA00007317"/>
    </source>
</evidence>
<proteinExistence type="inferred from homology"/>
<accession>D5MLE7</accession>
<comment type="cofactor">
    <cofactor evidence="1 6">
        <name>(R)-lipoate</name>
        <dbReference type="ChEBI" id="CHEBI:83088"/>
    </cofactor>
</comment>
<dbReference type="InterPro" id="IPR001078">
    <property type="entry name" value="2-oxoacid_DH_actylTfrase"/>
</dbReference>
<dbReference type="InterPro" id="IPR050743">
    <property type="entry name" value="2-oxoacid_DH_E2_comp"/>
</dbReference>
<dbReference type="CDD" id="cd06849">
    <property type="entry name" value="lipoyl_domain"/>
    <property type="match status" value="1"/>
</dbReference>
<dbReference type="PROSITE" id="PS50968">
    <property type="entry name" value="BIOTINYL_LIPOYL"/>
    <property type="match status" value="1"/>
</dbReference>
<dbReference type="InterPro" id="IPR036625">
    <property type="entry name" value="E3-bd_dom_sf"/>
</dbReference>
<dbReference type="InterPro" id="IPR003016">
    <property type="entry name" value="2-oxoA_DH_lipoyl-BS"/>
</dbReference>
<dbReference type="EC" id="2.3.1.-" evidence="6"/>
<dbReference type="GO" id="GO:0016407">
    <property type="term" value="F:acetyltransferase activity"/>
    <property type="evidence" value="ECO:0007669"/>
    <property type="project" value="TreeGrafter"/>
</dbReference>
<dbReference type="GO" id="GO:0005737">
    <property type="term" value="C:cytoplasm"/>
    <property type="evidence" value="ECO:0007669"/>
    <property type="project" value="TreeGrafter"/>
</dbReference>
<dbReference type="Gene3D" id="3.30.559.10">
    <property type="entry name" value="Chloramphenicol acetyltransferase-like domain"/>
    <property type="match status" value="1"/>
</dbReference>
<dbReference type="PANTHER" id="PTHR43178:SF5">
    <property type="entry name" value="LIPOAMIDE ACYLTRANSFERASE COMPONENT OF BRANCHED-CHAIN ALPHA-KETO ACID DEHYDROGENASE COMPLEX, MITOCHONDRIAL"/>
    <property type="match status" value="1"/>
</dbReference>
<feature type="domain" description="Peripheral subunit-binding (PSBD)" evidence="8">
    <location>
        <begin position="114"/>
        <end position="151"/>
    </location>
</feature>
<dbReference type="Proteomes" id="UP000006898">
    <property type="component" value="Chromosome"/>
</dbReference>
<name>D5MLE7_METO1</name>
<dbReference type="InterPro" id="IPR011053">
    <property type="entry name" value="Single_hybrid_motif"/>
</dbReference>
<evidence type="ECO:0000256" key="4">
    <source>
        <dbReference type="ARBA" id="ARBA00022823"/>
    </source>
</evidence>
<dbReference type="PATRIC" id="fig|671143.5.peg.646"/>
<dbReference type="HOGENOM" id="CLU_016733_10_1_0"/>
<dbReference type="Gene3D" id="4.10.320.10">
    <property type="entry name" value="E3-binding domain"/>
    <property type="match status" value="1"/>
</dbReference>
<dbReference type="SUPFAM" id="SSF52777">
    <property type="entry name" value="CoA-dependent acyltransferases"/>
    <property type="match status" value="1"/>
</dbReference>